<feature type="transmembrane region" description="Helical" evidence="3">
    <location>
        <begin position="50"/>
        <end position="78"/>
    </location>
</feature>
<reference evidence="5" key="2">
    <citation type="submission" date="2020-09" db="EMBL/GenBank/DDBJ databases">
        <authorList>
            <person name="Sun Q."/>
            <person name="Ohkuma M."/>
        </authorList>
    </citation>
    <scope>NUCLEOTIDE SEQUENCE</scope>
    <source>
        <strain evidence="5">JCM 5069</strain>
    </source>
</reference>
<dbReference type="InterPro" id="IPR052016">
    <property type="entry name" value="Bact_Sigma-Reg"/>
</dbReference>
<feature type="transmembrane region" description="Helical" evidence="3">
    <location>
        <begin position="20"/>
        <end position="38"/>
    </location>
</feature>
<evidence type="ECO:0000313" key="6">
    <source>
        <dbReference type="Proteomes" id="UP000603708"/>
    </source>
</evidence>
<evidence type="ECO:0000256" key="2">
    <source>
        <dbReference type="SAM" id="MobiDB-lite"/>
    </source>
</evidence>
<dbReference type="InterPro" id="IPR036457">
    <property type="entry name" value="PPM-type-like_dom_sf"/>
</dbReference>
<dbReference type="Pfam" id="PF07228">
    <property type="entry name" value="SpoIIE"/>
    <property type="match status" value="1"/>
</dbReference>
<proteinExistence type="predicted"/>
<dbReference type="EMBL" id="BNCD01000010">
    <property type="protein sequence ID" value="GHH80554.1"/>
    <property type="molecule type" value="Genomic_DNA"/>
</dbReference>
<keyword evidence="3" id="KW-0812">Transmembrane</keyword>
<protein>
    <recommendedName>
        <fullName evidence="4">PPM-type phosphatase domain-containing protein</fullName>
    </recommendedName>
</protein>
<evidence type="ECO:0000313" key="5">
    <source>
        <dbReference type="EMBL" id="GHH80554.1"/>
    </source>
</evidence>
<dbReference type="Proteomes" id="UP000603708">
    <property type="component" value="Unassembled WGS sequence"/>
</dbReference>
<dbReference type="FunFam" id="3.60.40.10:FF:000058">
    <property type="entry name" value="Stage II sporulation protein E"/>
    <property type="match status" value="1"/>
</dbReference>
<dbReference type="InterPro" id="IPR001932">
    <property type="entry name" value="PPM-type_phosphatase-like_dom"/>
</dbReference>
<feature type="transmembrane region" description="Helical" evidence="3">
    <location>
        <begin position="90"/>
        <end position="110"/>
    </location>
</feature>
<dbReference type="GO" id="GO:0016791">
    <property type="term" value="F:phosphatase activity"/>
    <property type="evidence" value="ECO:0007669"/>
    <property type="project" value="TreeGrafter"/>
</dbReference>
<keyword evidence="1" id="KW-0378">Hydrolase</keyword>
<dbReference type="RefSeq" id="WP_189933212.1">
    <property type="nucleotide sequence ID" value="NZ_BNCD01000010.1"/>
</dbReference>
<feature type="compositionally biased region" description="Basic and acidic residues" evidence="2">
    <location>
        <begin position="396"/>
        <end position="415"/>
    </location>
</feature>
<gene>
    <name evidence="5" type="ORF">GCM10018793_35910</name>
</gene>
<evidence type="ECO:0000259" key="4">
    <source>
        <dbReference type="SMART" id="SM00331"/>
    </source>
</evidence>
<dbReference type="Gene3D" id="3.60.40.10">
    <property type="entry name" value="PPM-type phosphatase domain"/>
    <property type="match status" value="1"/>
</dbReference>
<feature type="domain" description="PPM-type phosphatase" evidence="4">
    <location>
        <begin position="140"/>
        <end position="372"/>
    </location>
</feature>
<evidence type="ECO:0000256" key="1">
    <source>
        <dbReference type="ARBA" id="ARBA00022801"/>
    </source>
</evidence>
<dbReference type="AlphaFoldDB" id="A0A919G9Z3"/>
<dbReference type="SMART" id="SM00331">
    <property type="entry name" value="PP2C_SIG"/>
    <property type="match status" value="1"/>
</dbReference>
<evidence type="ECO:0000256" key="3">
    <source>
        <dbReference type="SAM" id="Phobius"/>
    </source>
</evidence>
<accession>A0A919G9Z3</accession>
<dbReference type="PANTHER" id="PTHR43156:SF2">
    <property type="entry name" value="STAGE II SPORULATION PROTEIN E"/>
    <property type="match status" value="1"/>
</dbReference>
<keyword evidence="3" id="KW-1133">Transmembrane helix</keyword>
<keyword evidence="3" id="KW-0472">Membrane</keyword>
<name>A0A919G9Z3_9ACTN</name>
<dbReference type="PANTHER" id="PTHR43156">
    <property type="entry name" value="STAGE II SPORULATION PROTEIN E-RELATED"/>
    <property type="match status" value="1"/>
</dbReference>
<sequence length="415" mass="44002">MSIRIPGAVFGDPTTTGWPLILAPLVLVVAIPVTDHFLDPNVHIAPLLSVVPAFTAAIAGTWATALMSVLAVLAQVVAGAERHTLGSEQVLTEIVALVLLSALLTLFTYVRETHRSQLRRVRLISETAQRAVLRPLPERSGPLGIATEYRTAETDTRIGGDLFALARTADSTRLLIGDVRGKGLDSITDTSIMLGAFRAAAHRQSPLPELVAYLEGSVHWGLSELAGVEADVGERFVTAVVADIPDDEPVIRLVSCGHPPPLLLRNGAATPLVVGHPAPPLGLGGLATSAYAPQTFPFPVGGHVLLYTDGVSEARDRDGVFYPLADRAATAGRVVVWADGGPEMLVEYLTSDLMEYTGQSLNDDMAMIAVKRIRLSERAGRDGAADHAPGATEDPWSARRPADGATRRQRGGEEG</sequence>
<keyword evidence="6" id="KW-1185">Reference proteome</keyword>
<reference evidence="5" key="1">
    <citation type="journal article" date="2014" name="Int. J. Syst. Evol. Microbiol.">
        <title>Complete genome sequence of Corynebacterium casei LMG S-19264T (=DSM 44701T), isolated from a smear-ripened cheese.</title>
        <authorList>
            <consortium name="US DOE Joint Genome Institute (JGI-PGF)"/>
            <person name="Walter F."/>
            <person name="Albersmeier A."/>
            <person name="Kalinowski J."/>
            <person name="Ruckert C."/>
        </authorList>
    </citation>
    <scope>NUCLEOTIDE SEQUENCE</scope>
    <source>
        <strain evidence="5">JCM 5069</strain>
    </source>
</reference>
<organism evidence="5 6">
    <name type="scientific">Streptomyces sulfonofaciens</name>
    <dbReference type="NCBI Taxonomy" id="68272"/>
    <lineage>
        <taxon>Bacteria</taxon>
        <taxon>Bacillati</taxon>
        <taxon>Actinomycetota</taxon>
        <taxon>Actinomycetes</taxon>
        <taxon>Kitasatosporales</taxon>
        <taxon>Streptomycetaceae</taxon>
        <taxon>Streptomyces</taxon>
    </lineage>
</organism>
<feature type="region of interest" description="Disordered" evidence="2">
    <location>
        <begin position="379"/>
        <end position="415"/>
    </location>
</feature>
<comment type="caution">
    <text evidence="5">The sequence shown here is derived from an EMBL/GenBank/DDBJ whole genome shotgun (WGS) entry which is preliminary data.</text>
</comment>